<evidence type="ECO:0000259" key="1">
    <source>
        <dbReference type="Pfam" id="PF13966"/>
    </source>
</evidence>
<dbReference type="Proteomes" id="UP000701853">
    <property type="component" value="Chromosome 10"/>
</dbReference>
<evidence type="ECO:0000313" key="3">
    <source>
        <dbReference type="Proteomes" id="UP000701853"/>
    </source>
</evidence>
<organism evidence="2 3">
    <name type="scientific">Gossypium anomalum</name>
    <dbReference type="NCBI Taxonomy" id="47600"/>
    <lineage>
        <taxon>Eukaryota</taxon>
        <taxon>Viridiplantae</taxon>
        <taxon>Streptophyta</taxon>
        <taxon>Embryophyta</taxon>
        <taxon>Tracheophyta</taxon>
        <taxon>Spermatophyta</taxon>
        <taxon>Magnoliopsida</taxon>
        <taxon>eudicotyledons</taxon>
        <taxon>Gunneridae</taxon>
        <taxon>Pentapetalae</taxon>
        <taxon>rosids</taxon>
        <taxon>malvids</taxon>
        <taxon>Malvales</taxon>
        <taxon>Malvaceae</taxon>
        <taxon>Malvoideae</taxon>
        <taxon>Gossypium</taxon>
    </lineage>
</organism>
<dbReference type="OrthoDB" id="1734132at2759"/>
<proteinExistence type="predicted"/>
<sequence length="210" mass="24007">MSQFNIALLAKQGWRFINYPNSLVARVLKAKYYPNTDFNNAQLGNIPSLTWKSVWAAKGLLNNGLCWRVGKVTESRSGRIAGYQARNLKNGTIETEAKSLRLPSKILITIWRITWNDIPFANLKHKRVINSALCPRCGKGEEDSEHVFLKCPNNAFQQCRLLCCGLWIIWSSQYKLVHERSLESDVSLRATKNILFPDKPVIVEEDAYDH</sequence>
<comment type="caution">
    <text evidence="2">The sequence shown here is derived from an EMBL/GenBank/DDBJ whole genome shotgun (WGS) entry which is preliminary data.</text>
</comment>
<evidence type="ECO:0000313" key="2">
    <source>
        <dbReference type="EMBL" id="KAG8481019.1"/>
    </source>
</evidence>
<dbReference type="EMBL" id="JAHUZN010000010">
    <property type="protein sequence ID" value="KAG8481019.1"/>
    <property type="molecule type" value="Genomic_DNA"/>
</dbReference>
<accession>A0A8J5YAN5</accession>
<name>A0A8J5YAN5_9ROSI</name>
<reference evidence="2 3" key="1">
    <citation type="journal article" date="2021" name="bioRxiv">
        <title>The Gossypium anomalum genome as a resource for cotton improvement and evolutionary analysis of hybrid incompatibility.</title>
        <authorList>
            <person name="Grover C.E."/>
            <person name="Yuan D."/>
            <person name="Arick M.A."/>
            <person name="Miller E.R."/>
            <person name="Hu G."/>
            <person name="Peterson D.G."/>
            <person name="Wendel J.F."/>
            <person name="Udall J.A."/>
        </authorList>
    </citation>
    <scope>NUCLEOTIDE SEQUENCE [LARGE SCALE GENOMIC DNA]</scope>
    <source>
        <strain evidence="2">JFW-Udall</strain>
        <tissue evidence="2">Leaf</tissue>
    </source>
</reference>
<protein>
    <recommendedName>
        <fullName evidence="1">Reverse transcriptase zinc-binding domain-containing protein</fullName>
    </recommendedName>
</protein>
<dbReference type="AlphaFoldDB" id="A0A8J5YAN5"/>
<gene>
    <name evidence="2" type="ORF">CXB51_025741</name>
</gene>
<dbReference type="Pfam" id="PF13966">
    <property type="entry name" value="zf-RVT"/>
    <property type="match status" value="1"/>
</dbReference>
<dbReference type="InterPro" id="IPR026960">
    <property type="entry name" value="RVT-Znf"/>
</dbReference>
<keyword evidence="3" id="KW-1185">Reference proteome</keyword>
<feature type="domain" description="Reverse transcriptase zinc-binding" evidence="1">
    <location>
        <begin position="101"/>
        <end position="153"/>
    </location>
</feature>